<evidence type="ECO:0000259" key="4">
    <source>
        <dbReference type="PROSITE" id="PS50104"/>
    </source>
</evidence>
<dbReference type="SMART" id="SM00255">
    <property type="entry name" value="TIR"/>
    <property type="match status" value="1"/>
</dbReference>
<dbReference type="InterPro" id="IPR017949">
    <property type="entry name" value="Thaumatin_CS"/>
</dbReference>
<dbReference type="Pfam" id="PF00314">
    <property type="entry name" value="Thaumatin"/>
    <property type="match status" value="1"/>
</dbReference>
<dbReference type="SUPFAM" id="SSF49870">
    <property type="entry name" value="Osmotin, thaumatin-like protein"/>
    <property type="match status" value="1"/>
</dbReference>
<evidence type="ECO:0000313" key="6">
    <source>
        <dbReference type="Proteomes" id="UP001558713"/>
    </source>
</evidence>
<name>A0ABD1C109_CARAN</name>
<dbReference type="InterPro" id="IPR037176">
    <property type="entry name" value="Osmotin/thaumatin-like_sf"/>
</dbReference>
<keyword evidence="6" id="KW-1185">Reference proteome</keyword>
<feature type="chain" id="PRO_5044895848" evidence="3">
    <location>
        <begin position="23"/>
        <end position="520"/>
    </location>
</feature>
<feature type="transmembrane region" description="Helical" evidence="2">
    <location>
        <begin position="273"/>
        <end position="294"/>
    </location>
</feature>
<dbReference type="PROSITE" id="PS51367">
    <property type="entry name" value="THAUMATIN_2"/>
    <property type="match status" value="1"/>
</dbReference>
<dbReference type="InterPro" id="IPR001938">
    <property type="entry name" value="Thaumatin"/>
</dbReference>
<evidence type="ECO:0000256" key="3">
    <source>
        <dbReference type="SAM" id="SignalP"/>
    </source>
</evidence>
<dbReference type="InterPro" id="IPR035897">
    <property type="entry name" value="Toll_tir_struct_dom_sf"/>
</dbReference>
<dbReference type="PROSITE" id="PS50104">
    <property type="entry name" value="TIR"/>
    <property type="match status" value="1"/>
</dbReference>
<gene>
    <name evidence="5" type="ORF">V5N11_013417</name>
</gene>
<accession>A0ABD1C109</accession>
<dbReference type="EMBL" id="JBANAX010000089">
    <property type="protein sequence ID" value="KAL1222946.1"/>
    <property type="molecule type" value="Genomic_DNA"/>
</dbReference>
<dbReference type="PROSITE" id="PS00316">
    <property type="entry name" value="THAUMATIN_1"/>
    <property type="match status" value="1"/>
</dbReference>
<dbReference type="AlphaFoldDB" id="A0ABD1C109"/>
<keyword evidence="1" id="KW-0520">NAD</keyword>
<dbReference type="InterPro" id="IPR000157">
    <property type="entry name" value="TIR_dom"/>
</dbReference>
<evidence type="ECO:0000256" key="2">
    <source>
        <dbReference type="SAM" id="Phobius"/>
    </source>
</evidence>
<dbReference type="Proteomes" id="UP001558713">
    <property type="component" value="Unassembled WGS sequence"/>
</dbReference>
<dbReference type="FunFam" id="3.40.50.10140:FF:000007">
    <property type="entry name" value="Disease resistance protein (TIR-NBS-LRR class)"/>
    <property type="match status" value="1"/>
</dbReference>
<dbReference type="Pfam" id="PF01582">
    <property type="entry name" value="TIR"/>
    <property type="match status" value="1"/>
</dbReference>
<dbReference type="Gene3D" id="2.60.110.10">
    <property type="entry name" value="Thaumatin"/>
    <property type="match status" value="1"/>
</dbReference>
<feature type="signal peptide" evidence="3">
    <location>
        <begin position="1"/>
        <end position="22"/>
    </location>
</feature>
<comment type="caution">
    <text evidence="5">The sequence shown here is derived from an EMBL/GenBank/DDBJ whole genome shotgun (WGS) entry which is preliminary data.</text>
</comment>
<keyword evidence="3" id="KW-0732">Signal</keyword>
<evidence type="ECO:0000313" key="5">
    <source>
        <dbReference type="EMBL" id="KAL1222946.1"/>
    </source>
</evidence>
<dbReference type="PRINTS" id="PR00347">
    <property type="entry name" value="THAUMATIN"/>
</dbReference>
<keyword evidence="2" id="KW-0472">Membrane</keyword>
<dbReference type="Gene3D" id="3.40.50.10140">
    <property type="entry name" value="Toll/interleukin-1 receptor homology (TIR) domain"/>
    <property type="match status" value="1"/>
</dbReference>
<dbReference type="PANTHER" id="PTHR31048">
    <property type="entry name" value="OS03G0233200 PROTEIN"/>
    <property type="match status" value="1"/>
</dbReference>
<reference evidence="5 6" key="1">
    <citation type="submission" date="2024-04" db="EMBL/GenBank/DDBJ databases">
        <title>Genome assembly C_amara_ONT_v2.</title>
        <authorList>
            <person name="Yant L."/>
            <person name="Moore C."/>
            <person name="Slenker M."/>
        </authorList>
    </citation>
    <scope>NUCLEOTIDE SEQUENCE [LARGE SCALE GENOMIC DNA]</scope>
    <source>
        <tissue evidence="5">Leaf</tissue>
    </source>
</reference>
<dbReference type="SUPFAM" id="SSF52200">
    <property type="entry name" value="Toll/Interleukin receptor TIR domain"/>
    <property type="match status" value="1"/>
</dbReference>
<organism evidence="5 6">
    <name type="scientific">Cardamine amara subsp. amara</name>
    <dbReference type="NCBI Taxonomy" id="228776"/>
    <lineage>
        <taxon>Eukaryota</taxon>
        <taxon>Viridiplantae</taxon>
        <taxon>Streptophyta</taxon>
        <taxon>Embryophyta</taxon>
        <taxon>Tracheophyta</taxon>
        <taxon>Spermatophyta</taxon>
        <taxon>Magnoliopsida</taxon>
        <taxon>eudicotyledons</taxon>
        <taxon>Gunneridae</taxon>
        <taxon>Pentapetalae</taxon>
        <taxon>rosids</taxon>
        <taxon>malvids</taxon>
        <taxon>Brassicales</taxon>
        <taxon>Brassicaceae</taxon>
        <taxon>Cardamineae</taxon>
        <taxon>Cardamine</taxon>
    </lineage>
</organism>
<keyword evidence="2" id="KW-0812">Transmembrane</keyword>
<evidence type="ECO:0000256" key="1">
    <source>
        <dbReference type="ARBA" id="ARBA00023027"/>
    </source>
</evidence>
<keyword evidence="2" id="KW-1133">Transmembrane helix</keyword>
<feature type="domain" description="TIR" evidence="4">
    <location>
        <begin position="340"/>
        <end position="507"/>
    </location>
</feature>
<sequence length="520" mass="57705">MTERLPLFFLLASHLFVSGVLSTSILSIENKCKNTIWPVLYSWQSEVSTTGFALKSGETRDINAPSSWYGLISARTLCSNSTGNFLCVTGDCESGQIECNDVSYGWSTVTYVYIKIDDGGTSTYKISLEYGYNLPITVSPSQSTSETCMSSGCMVDLNKTCPDNLKKFSEGNLNACSSACQESGSSEDCCTGSFNSKQTCKPSQYVNFERACPSAYSYAFGDNNITFTCSNTTDYVITFCPSSIPNITRNKKNNNRSSMAPLPEPKDNSQGKLIAIVGGCSAAVVVIIGVIAVVMRAKNARKKSVFNDENSQMRSQSYISMISESIFGENPPMDGKVKPPNIQVFINFRGEQLRTNFVGHLVDALRRSEINVFIDNQEQRGEDLTKLFERINDSGIAIAVFSSRYTQSKWCLEELVKIKERADQGRLKVLPVFYKVTPENVKRLKGEFADHFRDKELMFGCDEPKIKQWRDAIISVSHKFGLTFDENSSVLESDFIETIVKAVLKMLQAKSTVESGQSSR</sequence>
<dbReference type="SMART" id="SM00205">
    <property type="entry name" value="THN"/>
    <property type="match status" value="1"/>
</dbReference>
<proteinExistence type="predicted"/>
<protein>
    <submittedName>
        <fullName evidence="5">PR5-like receptor kinase</fullName>
    </submittedName>
</protein>